<dbReference type="Proteomes" id="UP000255505">
    <property type="component" value="Chromosome I"/>
</dbReference>
<gene>
    <name evidence="1" type="ORF">CT19425_60137</name>
</gene>
<sequence>MRCQGLVARSGTPFFMAPAHAPAYETDFAEPSL</sequence>
<reference evidence="1 2" key="1">
    <citation type="submission" date="2018-01" db="EMBL/GenBank/DDBJ databases">
        <authorList>
            <person name="Gaut B.S."/>
            <person name="Morton B.R."/>
            <person name="Clegg M.T."/>
            <person name="Duvall M.R."/>
        </authorList>
    </citation>
    <scope>NUCLEOTIDE SEQUENCE [LARGE SCALE GENOMIC DNA]</scope>
    <source>
        <strain evidence="1">Cupriavidus taiwanensis LMG 19425</strain>
    </source>
</reference>
<organism evidence="1 2">
    <name type="scientific">Cupriavidus taiwanensis</name>
    <dbReference type="NCBI Taxonomy" id="164546"/>
    <lineage>
        <taxon>Bacteria</taxon>
        <taxon>Pseudomonadati</taxon>
        <taxon>Pseudomonadota</taxon>
        <taxon>Betaproteobacteria</taxon>
        <taxon>Burkholderiales</taxon>
        <taxon>Burkholderiaceae</taxon>
        <taxon>Cupriavidus</taxon>
    </lineage>
</organism>
<evidence type="ECO:0000313" key="1">
    <source>
        <dbReference type="EMBL" id="SPK72019.1"/>
    </source>
</evidence>
<dbReference type="EMBL" id="LT991976">
    <property type="protein sequence ID" value="SPK72019.1"/>
    <property type="molecule type" value="Genomic_DNA"/>
</dbReference>
<proteinExistence type="predicted"/>
<evidence type="ECO:0000313" key="2">
    <source>
        <dbReference type="Proteomes" id="UP000255505"/>
    </source>
</evidence>
<accession>A0A375IES5</accession>
<name>A0A375IES5_9BURK</name>
<protein>
    <submittedName>
        <fullName evidence="1">Uncharacterized protein</fullName>
    </submittedName>
</protein>
<dbReference type="AlphaFoldDB" id="A0A375IES5"/>